<accession>A0A0B1SFT3</accession>
<proteinExistence type="predicted"/>
<name>A0A0B1SFT3_OESDE</name>
<protein>
    <submittedName>
        <fullName evidence="1">Uncharacterized protein</fullName>
    </submittedName>
</protein>
<reference evidence="1 2" key="1">
    <citation type="submission" date="2014-03" db="EMBL/GenBank/DDBJ databases">
        <title>Draft genome of the hookworm Oesophagostomum dentatum.</title>
        <authorList>
            <person name="Mitreva M."/>
        </authorList>
    </citation>
    <scope>NUCLEOTIDE SEQUENCE [LARGE SCALE GENOMIC DNA]</scope>
    <source>
        <strain evidence="1 2">OD-Hann</strain>
    </source>
</reference>
<gene>
    <name evidence="1" type="ORF">OESDEN_17559</name>
</gene>
<sequence length="59" mass="6701">MTKTTDHLNHAQYTTKRSSLLGTDEYSSLPHFVSEFSPTARSTGYLIQRVLCALLRRLS</sequence>
<evidence type="ECO:0000313" key="1">
    <source>
        <dbReference type="EMBL" id="KHJ82746.1"/>
    </source>
</evidence>
<dbReference type="AlphaFoldDB" id="A0A0B1SFT3"/>
<organism evidence="1 2">
    <name type="scientific">Oesophagostomum dentatum</name>
    <name type="common">Nodular worm</name>
    <dbReference type="NCBI Taxonomy" id="61180"/>
    <lineage>
        <taxon>Eukaryota</taxon>
        <taxon>Metazoa</taxon>
        <taxon>Ecdysozoa</taxon>
        <taxon>Nematoda</taxon>
        <taxon>Chromadorea</taxon>
        <taxon>Rhabditida</taxon>
        <taxon>Rhabditina</taxon>
        <taxon>Rhabditomorpha</taxon>
        <taxon>Strongyloidea</taxon>
        <taxon>Strongylidae</taxon>
        <taxon>Oesophagostomum</taxon>
    </lineage>
</organism>
<keyword evidence="2" id="KW-1185">Reference proteome</keyword>
<dbReference type="EMBL" id="KN577375">
    <property type="protein sequence ID" value="KHJ82746.1"/>
    <property type="molecule type" value="Genomic_DNA"/>
</dbReference>
<dbReference type="Proteomes" id="UP000053660">
    <property type="component" value="Unassembled WGS sequence"/>
</dbReference>
<evidence type="ECO:0000313" key="2">
    <source>
        <dbReference type="Proteomes" id="UP000053660"/>
    </source>
</evidence>